<dbReference type="InParanoid" id="G0M9L2"/>
<feature type="region of interest" description="Disordered" evidence="1">
    <location>
        <begin position="1"/>
        <end position="45"/>
    </location>
</feature>
<name>G0M9L2_CAEBE</name>
<protein>
    <submittedName>
        <fullName evidence="2">Uncharacterized protein</fullName>
    </submittedName>
</protein>
<proteinExistence type="predicted"/>
<feature type="compositionally biased region" description="Polar residues" evidence="1">
    <location>
        <begin position="19"/>
        <end position="32"/>
    </location>
</feature>
<evidence type="ECO:0000256" key="1">
    <source>
        <dbReference type="SAM" id="MobiDB-lite"/>
    </source>
</evidence>
<dbReference type="HOGENOM" id="CLU_1961499_0_0_1"/>
<sequence length="128" mass="13582">MVKTFNVDEILSSDKNEKGNPNSSGQTATGSNGLPAPNIHAGSFFNLNPTGMPLFGNPNSSGQTATGSNGLPAPNIHAGSLFSLNPAAKKAPLSKRKNGKYIRFECPKCGKDLQSDLSRHLLYHCKKN</sequence>
<dbReference type="Proteomes" id="UP000008068">
    <property type="component" value="Unassembled WGS sequence"/>
</dbReference>
<evidence type="ECO:0000313" key="2">
    <source>
        <dbReference type="EMBL" id="EGT31171.1"/>
    </source>
</evidence>
<organism evidence="3">
    <name type="scientific">Caenorhabditis brenneri</name>
    <name type="common">Nematode worm</name>
    <dbReference type="NCBI Taxonomy" id="135651"/>
    <lineage>
        <taxon>Eukaryota</taxon>
        <taxon>Metazoa</taxon>
        <taxon>Ecdysozoa</taxon>
        <taxon>Nematoda</taxon>
        <taxon>Chromadorea</taxon>
        <taxon>Rhabditida</taxon>
        <taxon>Rhabditina</taxon>
        <taxon>Rhabditomorpha</taxon>
        <taxon>Rhabditoidea</taxon>
        <taxon>Rhabditidae</taxon>
        <taxon>Peloderinae</taxon>
        <taxon>Caenorhabditis</taxon>
    </lineage>
</organism>
<evidence type="ECO:0000313" key="3">
    <source>
        <dbReference type="Proteomes" id="UP000008068"/>
    </source>
</evidence>
<dbReference type="EMBL" id="GL379787">
    <property type="protein sequence ID" value="EGT31171.1"/>
    <property type="molecule type" value="Genomic_DNA"/>
</dbReference>
<gene>
    <name evidence="2" type="ORF">CAEBREN_04536</name>
</gene>
<dbReference type="AlphaFoldDB" id="G0M9L2"/>
<keyword evidence="3" id="KW-1185">Reference proteome</keyword>
<reference evidence="3" key="1">
    <citation type="submission" date="2011-07" db="EMBL/GenBank/DDBJ databases">
        <authorList>
            <consortium name="Caenorhabditis brenneri Sequencing and Analysis Consortium"/>
            <person name="Wilson R.K."/>
        </authorList>
    </citation>
    <scope>NUCLEOTIDE SEQUENCE [LARGE SCALE GENOMIC DNA]</scope>
    <source>
        <strain evidence="3">PB2801</strain>
    </source>
</reference>
<accession>G0M9L2</accession>